<dbReference type="AlphaFoldDB" id="A0AAE1A8N7"/>
<name>A0AAE1A8N7_9GAST</name>
<evidence type="ECO:0000256" key="1">
    <source>
        <dbReference type="PROSITE-ProRule" id="PRU00108"/>
    </source>
</evidence>
<dbReference type="EMBL" id="JAWDGP010002420">
    <property type="protein sequence ID" value="KAK3783349.1"/>
    <property type="molecule type" value="Genomic_DNA"/>
</dbReference>
<dbReference type="GO" id="GO:0003691">
    <property type="term" value="F:double-stranded telomeric DNA binding"/>
    <property type="evidence" value="ECO:0007669"/>
    <property type="project" value="InterPro"/>
</dbReference>
<dbReference type="PROSITE" id="PS51937">
    <property type="entry name" value="HNF_P1"/>
    <property type="match status" value="1"/>
</dbReference>
<dbReference type="Proteomes" id="UP001283361">
    <property type="component" value="Unassembled WGS sequence"/>
</dbReference>
<proteinExistence type="predicted"/>
<dbReference type="SMART" id="SM00389">
    <property type="entry name" value="HOX"/>
    <property type="match status" value="1"/>
</dbReference>
<dbReference type="InterPro" id="IPR009057">
    <property type="entry name" value="Homeodomain-like_sf"/>
</dbReference>
<keyword evidence="7" id="KW-1185">Reference proteome</keyword>
<evidence type="ECO:0000259" key="5">
    <source>
        <dbReference type="PROSITE" id="PS51937"/>
    </source>
</evidence>
<feature type="domain" description="Homeobox" evidence="4">
    <location>
        <begin position="302"/>
        <end position="378"/>
    </location>
</feature>
<accession>A0AAE1A8N7</accession>
<dbReference type="PROSITE" id="PS50071">
    <property type="entry name" value="HOMEOBOX_2"/>
    <property type="match status" value="1"/>
</dbReference>
<feature type="domain" description="HNF-p1" evidence="5">
    <location>
        <begin position="4"/>
        <end position="35"/>
    </location>
</feature>
<comment type="subcellular location">
    <subcellularLocation>
        <location evidence="1 2">Nucleus</location>
    </subcellularLocation>
</comment>
<gene>
    <name evidence="6" type="ORF">RRG08_044354</name>
</gene>
<dbReference type="InterPro" id="IPR044866">
    <property type="entry name" value="HNF_P1"/>
</dbReference>
<organism evidence="6 7">
    <name type="scientific">Elysia crispata</name>
    <name type="common">lettuce slug</name>
    <dbReference type="NCBI Taxonomy" id="231223"/>
    <lineage>
        <taxon>Eukaryota</taxon>
        <taxon>Metazoa</taxon>
        <taxon>Spiralia</taxon>
        <taxon>Lophotrochozoa</taxon>
        <taxon>Mollusca</taxon>
        <taxon>Gastropoda</taxon>
        <taxon>Heterobranchia</taxon>
        <taxon>Euthyneura</taxon>
        <taxon>Panpulmonata</taxon>
        <taxon>Sacoglossa</taxon>
        <taxon>Placobranchoidea</taxon>
        <taxon>Plakobranchidae</taxon>
        <taxon>Elysia</taxon>
    </lineage>
</organism>
<dbReference type="Gene3D" id="1.10.10.60">
    <property type="entry name" value="Homeodomain-like"/>
    <property type="match status" value="1"/>
</dbReference>
<sequence>MQASSSNFSVEQVELIRRLRNSGITYQQLIDAFQALERIDATFGNTFNTPVCNSLHDARTVGAQSNIVHHSRNKNANSIHSGATSFSSQPIISRASLTTSPTHTLPMTRSAAATETSHMPLTTSGTQRSSFIHMASNVSMPVLSVPSYTDVAKDKSPKFYSTCRSDGSDFCGFSEKEHNSMSHSQIGVPLTVSPTISQAADLTQDQCLILVQCSSQDKVLEFVKKCLMSADFKPVQQAQNLGVSESTMQAFLQGDVFSIEQSDFHKLLSWIISLCHHTEWFTLEMSKLLHFQGFGNGLDFQFCPRRERFTFREKHLDVLEAFWRRKQYPTFEEKEQIAEECNCAMAVEAQRSLDDKEKVTHVNVANWFKNKRKEIKRISKKGETSGETVKTFLDSLNSKSAMSSAVNSLEENKFEDTNLQQQNLQQWQRGKLLHGPLPFDSTMRDPVSNEKYSSSGGDASVILSPPSSKRAGANQQSVVSNNTDNAESYPVLLFQNSGVSSTVVVSSNEDTLASSTKTDSVTGSSNQLSHQDVVTLSSDSSRTTHINAAAMLPTPYPVNTVNSVTEDSTDINSQINFELSHVKQEL</sequence>
<evidence type="ECO:0000313" key="6">
    <source>
        <dbReference type="EMBL" id="KAK3783349.1"/>
    </source>
</evidence>
<keyword evidence="1 2" id="KW-0539">Nucleus</keyword>
<dbReference type="Pfam" id="PF00046">
    <property type="entry name" value="Homeodomain"/>
    <property type="match status" value="1"/>
</dbReference>
<keyword evidence="1 2" id="KW-0371">Homeobox</keyword>
<reference evidence="6" key="1">
    <citation type="journal article" date="2023" name="G3 (Bethesda)">
        <title>A reference genome for the long-term kleptoplast-retaining sea slug Elysia crispata morphotype clarki.</title>
        <authorList>
            <person name="Eastman K.E."/>
            <person name="Pendleton A.L."/>
            <person name="Shaikh M.A."/>
            <person name="Suttiyut T."/>
            <person name="Ogas R."/>
            <person name="Tomko P."/>
            <person name="Gavelis G."/>
            <person name="Widhalm J.R."/>
            <person name="Wisecaver J.H."/>
        </authorList>
    </citation>
    <scope>NUCLEOTIDE SEQUENCE</scope>
    <source>
        <strain evidence="6">ECLA1</strain>
    </source>
</reference>
<dbReference type="PANTHER" id="PTHR14618:SF0">
    <property type="entry name" value="HOMEOBOX-CONTAINING PROTEIN 1"/>
    <property type="match status" value="1"/>
</dbReference>
<keyword evidence="1 2" id="KW-0238">DNA-binding</keyword>
<dbReference type="InterPro" id="IPR001356">
    <property type="entry name" value="HD"/>
</dbReference>
<feature type="region of interest" description="Disordered" evidence="3">
    <location>
        <begin position="95"/>
        <end position="124"/>
    </location>
</feature>
<dbReference type="GO" id="GO:0005634">
    <property type="term" value="C:nucleus"/>
    <property type="evidence" value="ECO:0007669"/>
    <property type="project" value="UniProtKB-SubCell"/>
</dbReference>
<dbReference type="SUPFAM" id="SSF46689">
    <property type="entry name" value="Homeodomain-like"/>
    <property type="match status" value="1"/>
</dbReference>
<feature type="DNA-binding region" description="Homeobox" evidence="1">
    <location>
        <begin position="304"/>
        <end position="379"/>
    </location>
</feature>
<dbReference type="InterPro" id="IPR040363">
    <property type="entry name" value="HMBOX1"/>
</dbReference>
<dbReference type="PANTHER" id="PTHR14618">
    <property type="entry name" value="HOMEODOX-CONTAINING PROTEIN 1 HMBOX1"/>
    <property type="match status" value="1"/>
</dbReference>
<feature type="region of interest" description="Disordered" evidence="3">
    <location>
        <begin position="435"/>
        <end position="477"/>
    </location>
</feature>
<evidence type="ECO:0000259" key="4">
    <source>
        <dbReference type="PROSITE" id="PS50071"/>
    </source>
</evidence>
<evidence type="ECO:0000313" key="7">
    <source>
        <dbReference type="Proteomes" id="UP001283361"/>
    </source>
</evidence>
<evidence type="ECO:0000256" key="2">
    <source>
        <dbReference type="RuleBase" id="RU000682"/>
    </source>
</evidence>
<comment type="caution">
    <text evidence="6">The sequence shown here is derived from an EMBL/GenBank/DDBJ whole genome shotgun (WGS) entry which is preliminary data.</text>
</comment>
<protein>
    <submittedName>
        <fullName evidence="6">Uncharacterized protein</fullName>
    </submittedName>
</protein>
<dbReference type="CDD" id="cd00086">
    <property type="entry name" value="homeodomain"/>
    <property type="match status" value="1"/>
</dbReference>
<evidence type="ECO:0000256" key="3">
    <source>
        <dbReference type="SAM" id="MobiDB-lite"/>
    </source>
</evidence>